<dbReference type="RefSeq" id="WP_183972161.1">
    <property type="nucleotide sequence ID" value="NZ_JACIBY010000002.1"/>
</dbReference>
<dbReference type="Proteomes" id="UP000541352">
    <property type="component" value="Unassembled WGS sequence"/>
</dbReference>
<evidence type="ECO:0000313" key="1">
    <source>
        <dbReference type="EMBL" id="MBB3837446.1"/>
    </source>
</evidence>
<comment type="caution">
    <text evidence="1">The sequence shown here is derived from an EMBL/GenBank/DDBJ whole genome shotgun (WGS) entry which is preliminary data.</text>
</comment>
<sequence>MEVFQKYKEEIDEIFSRFQCEDTALLPKTALENAILIVGLNPSSPLKNEEIQTNVDGTNTSSYPQHGGDKLHKYFRRFPLLVENTGYEWSHIDLLFLRKTDSTDVKKLWKENKEFIKAQLKVSTEIIKALNPKIIIVNNAFGRELLESFKEEGNYSISEFNSTIGTYYFNDTIPLFFSSMFEGPSPMDNGTFERLKWHIQWVLDNHLTK</sequence>
<gene>
    <name evidence="1" type="ORF">FHS57_001440</name>
</gene>
<accession>A0A7W5ZKI5</accession>
<organism evidence="1 2">
    <name type="scientific">Runella defluvii</name>
    <dbReference type="NCBI Taxonomy" id="370973"/>
    <lineage>
        <taxon>Bacteria</taxon>
        <taxon>Pseudomonadati</taxon>
        <taxon>Bacteroidota</taxon>
        <taxon>Cytophagia</taxon>
        <taxon>Cytophagales</taxon>
        <taxon>Spirosomataceae</taxon>
        <taxon>Runella</taxon>
    </lineage>
</organism>
<keyword evidence="2" id="KW-1185">Reference proteome</keyword>
<evidence type="ECO:0000313" key="2">
    <source>
        <dbReference type="Proteomes" id="UP000541352"/>
    </source>
</evidence>
<dbReference type="EMBL" id="JACIBY010000002">
    <property type="protein sequence ID" value="MBB3837446.1"/>
    <property type="molecule type" value="Genomic_DNA"/>
</dbReference>
<dbReference type="AlphaFoldDB" id="A0A7W5ZKI5"/>
<name>A0A7W5ZKI5_9BACT</name>
<protein>
    <recommendedName>
        <fullName evidence="3">Uracil-DNA glycosylase-like domain-containing protein</fullName>
    </recommendedName>
</protein>
<reference evidence="1 2" key="1">
    <citation type="submission" date="2020-08" db="EMBL/GenBank/DDBJ databases">
        <title>Genomic Encyclopedia of Type Strains, Phase IV (KMG-IV): sequencing the most valuable type-strain genomes for metagenomic binning, comparative biology and taxonomic classification.</title>
        <authorList>
            <person name="Goeker M."/>
        </authorList>
    </citation>
    <scope>NUCLEOTIDE SEQUENCE [LARGE SCALE GENOMIC DNA]</scope>
    <source>
        <strain evidence="1 2">DSM 17976</strain>
    </source>
</reference>
<proteinExistence type="predicted"/>
<evidence type="ECO:0008006" key="3">
    <source>
        <dbReference type="Google" id="ProtNLM"/>
    </source>
</evidence>